<accession>A0A3E1Q922</accession>
<comment type="caution">
    <text evidence="1">The sequence shown here is derived from an EMBL/GenBank/DDBJ whole genome shotgun (WGS) entry which is preliminary data.</text>
</comment>
<keyword evidence="2" id="KW-1185">Reference proteome</keyword>
<reference evidence="1 2" key="1">
    <citation type="journal article" date="2007" name="Int. J. Syst. Evol. Microbiol.">
        <title>Marixanthomonas ophiurae gen. nov., sp. nov., a marine bacterium of the family Flavobacteriaceae isolated from a deep-sea brittle star.</title>
        <authorList>
            <person name="Romanenko L.A."/>
            <person name="Uchino M."/>
            <person name="Frolova G.M."/>
            <person name="Mikhailov V.V."/>
        </authorList>
    </citation>
    <scope>NUCLEOTIDE SEQUENCE [LARGE SCALE GENOMIC DNA]</scope>
    <source>
        <strain evidence="1 2">KMM 3046</strain>
    </source>
</reference>
<evidence type="ECO:0000313" key="2">
    <source>
        <dbReference type="Proteomes" id="UP000261082"/>
    </source>
</evidence>
<dbReference type="EMBL" id="QVID01000001">
    <property type="protein sequence ID" value="RFN58622.1"/>
    <property type="molecule type" value="Genomic_DNA"/>
</dbReference>
<dbReference type="Proteomes" id="UP000261082">
    <property type="component" value="Unassembled WGS sequence"/>
</dbReference>
<sequence>MLLLGCSKEDTVLDTTKQIDFAVESIDFKLTPTNNTSNMVTISGSIINVGDSFFSEGVKQTFYLYERPWGTAINSNGNLIAKKEFSALETGENITIDYLREWNTEMYSNGIFCPSYRLVIRHDSEVDAFPFQDSNPTNNMMERFGSDINLLF</sequence>
<evidence type="ECO:0000313" key="1">
    <source>
        <dbReference type="EMBL" id="RFN58622.1"/>
    </source>
</evidence>
<proteinExistence type="predicted"/>
<name>A0A3E1Q922_9FLAO</name>
<gene>
    <name evidence="1" type="ORF">DZ858_00650</name>
</gene>
<organism evidence="1 2">
    <name type="scientific">Marixanthomonas ophiurae</name>
    <dbReference type="NCBI Taxonomy" id="387659"/>
    <lineage>
        <taxon>Bacteria</taxon>
        <taxon>Pseudomonadati</taxon>
        <taxon>Bacteroidota</taxon>
        <taxon>Flavobacteriia</taxon>
        <taxon>Flavobacteriales</taxon>
        <taxon>Flavobacteriaceae</taxon>
        <taxon>Marixanthomonas</taxon>
    </lineage>
</organism>
<protein>
    <submittedName>
        <fullName evidence="1">Uncharacterized protein</fullName>
    </submittedName>
</protein>
<dbReference type="AlphaFoldDB" id="A0A3E1Q922"/>